<gene>
    <name evidence="2" type="ORF">OMM_04852</name>
</gene>
<evidence type="ECO:0000313" key="2">
    <source>
        <dbReference type="EMBL" id="ETR67957.1"/>
    </source>
</evidence>
<dbReference type="InterPro" id="IPR018247">
    <property type="entry name" value="EF_Hand_1_Ca_BS"/>
</dbReference>
<evidence type="ECO:0000259" key="1">
    <source>
        <dbReference type="PROSITE" id="PS51766"/>
    </source>
</evidence>
<dbReference type="InterPro" id="IPR013783">
    <property type="entry name" value="Ig-like_fold"/>
</dbReference>
<accession>A0A1V1NZB9</accession>
<dbReference type="Pfam" id="PF00404">
    <property type="entry name" value="Dockerin_1"/>
    <property type="match status" value="1"/>
</dbReference>
<reference evidence="3" key="1">
    <citation type="submission" date="2012-11" db="EMBL/GenBank/DDBJ databases">
        <authorList>
            <person name="Lucero-Rivera Y.E."/>
            <person name="Tovar-Ramirez D."/>
        </authorList>
    </citation>
    <scope>NUCLEOTIDE SEQUENCE [LARGE SCALE GENOMIC DNA]</scope>
    <source>
        <strain evidence="3">Araruama</strain>
    </source>
</reference>
<evidence type="ECO:0000313" key="3">
    <source>
        <dbReference type="Proteomes" id="UP000189670"/>
    </source>
</evidence>
<protein>
    <recommendedName>
        <fullName evidence="1">Dockerin domain-containing protein</fullName>
    </recommendedName>
</protein>
<feature type="domain" description="Dockerin" evidence="1">
    <location>
        <begin position="141"/>
        <end position="203"/>
    </location>
</feature>
<dbReference type="GO" id="GO:0004553">
    <property type="term" value="F:hydrolase activity, hydrolyzing O-glycosyl compounds"/>
    <property type="evidence" value="ECO:0007669"/>
    <property type="project" value="InterPro"/>
</dbReference>
<dbReference type="InterPro" id="IPR036439">
    <property type="entry name" value="Dockerin_dom_sf"/>
</dbReference>
<dbReference type="AlphaFoldDB" id="A0A1V1NZB9"/>
<proteinExistence type="predicted"/>
<dbReference type="InterPro" id="IPR016134">
    <property type="entry name" value="Dockerin_dom"/>
</dbReference>
<dbReference type="SUPFAM" id="SSF63446">
    <property type="entry name" value="Type I dockerin domain"/>
    <property type="match status" value="1"/>
</dbReference>
<name>A0A1V1NZB9_9BACT</name>
<dbReference type="Pfam" id="PF22352">
    <property type="entry name" value="K319L-like_PKD"/>
    <property type="match status" value="1"/>
</dbReference>
<dbReference type="Gene3D" id="1.10.1330.10">
    <property type="entry name" value="Dockerin domain"/>
    <property type="match status" value="1"/>
</dbReference>
<dbReference type="Proteomes" id="UP000189670">
    <property type="component" value="Unassembled WGS sequence"/>
</dbReference>
<dbReference type="PROSITE" id="PS51766">
    <property type="entry name" value="DOCKERIN"/>
    <property type="match status" value="1"/>
</dbReference>
<organism evidence="2 3">
    <name type="scientific">Candidatus Magnetoglobus multicellularis str. Araruama</name>
    <dbReference type="NCBI Taxonomy" id="890399"/>
    <lineage>
        <taxon>Bacteria</taxon>
        <taxon>Pseudomonadati</taxon>
        <taxon>Thermodesulfobacteriota</taxon>
        <taxon>Desulfobacteria</taxon>
        <taxon>Desulfobacterales</taxon>
        <taxon>Desulfobacteraceae</taxon>
        <taxon>Candidatus Magnetoglobus</taxon>
    </lineage>
</organism>
<dbReference type="PROSITE" id="PS00018">
    <property type="entry name" value="EF_HAND_1"/>
    <property type="match status" value="2"/>
</dbReference>
<dbReference type="Gene3D" id="2.60.40.10">
    <property type="entry name" value="Immunoglobulins"/>
    <property type="match status" value="1"/>
</dbReference>
<dbReference type="EMBL" id="ATBP01001143">
    <property type="protein sequence ID" value="ETR67957.1"/>
    <property type="molecule type" value="Genomic_DNA"/>
</dbReference>
<dbReference type="GO" id="GO:0000272">
    <property type="term" value="P:polysaccharide catabolic process"/>
    <property type="evidence" value="ECO:0007669"/>
    <property type="project" value="InterPro"/>
</dbReference>
<dbReference type="InterPro" id="IPR002105">
    <property type="entry name" value="Dockerin_1_rpt"/>
</dbReference>
<sequence>MQLVLANFLQIEISSIDNKSGSRMFSIIASDGISEVYEDFNLVVTPVNDKPVAIIENIQEMDEEQIATLNGYPSYDVDNDELTYTWEQISGKSAIIENKNQSIAYVHLPQISQATEEIKFKLTVSDGADTDSKNIVIIIRDVVIWGDINNDGIVDIVDIIVMLSLVSGFDESDVVLFQNYADVDHSGSISLVDILYVFQKICK</sequence>
<comment type="caution">
    <text evidence="2">The sequence shown here is derived from an EMBL/GenBank/DDBJ whole genome shotgun (WGS) entry which is preliminary data.</text>
</comment>